<organism evidence="2 3">
    <name type="scientific">Cylicocyclus nassatus</name>
    <name type="common">Nematode worm</name>
    <dbReference type="NCBI Taxonomy" id="53992"/>
    <lineage>
        <taxon>Eukaryota</taxon>
        <taxon>Metazoa</taxon>
        <taxon>Ecdysozoa</taxon>
        <taxon>Nematoda</taxon>
        <taxon>Chromadorea</taxon>
        <taxon>Rhabditida</taxon>
        <taxon>Rhabditina</taxon>
        <taxon>Rhabditomorpha</taxon>
        <taxon>Strongyloidea</taxon>
        <taxon>Strongylidae</taxon>
        <taxon>Cylicocyclus</taxon>
    </lineage>
</organism>
<keyword evidence="3" id="KW-1185">Reference proteome</keyword>
<sequence length="454" mass="51799">MCAKFGPDRLRNGIFYSEHTAEPGSSSAKSSQKPPQHCKRYQGWIQYPSATTGSFITCSVPDFVKCGRVEQGIQVDTFIKDIWIRMRHCNHISNQASAVADSRTCIKQPNQTLLSGLPTIWSLAYDHNQKNSQPALNGNRMKVFTDHWRKLRLRGIIVAASTVIREMFAEAATTRHGRFQEERQRKKAEQMAFNRRNEPEDKRKKRLAAQAERSRLRRMKETEERRLERLANDTERRKLRRSTETEEQRSLRLRSLADVRRKQRAQNNNLLKQHHSSQEEFGANSREALEENVMGNPSDVARNDAFVAFSTQEATPEADPLQHSGTRDAFSGQRSMINFKDLISQRLNTSEDEFQHNASVPYLDESASRPLPSTSAYVPLKDLTIQPLHDEYVLLTPDPALRVVHFNGAIENNLNALPPQSLPPFSHSHVEHHSNIPFTVLPSTSTELSPTQVC</sequence>
<reference evidence="2" key="1">
    <citation type="submission" date="2023-07" db="EMBL/GenBank/DDBJ databases">
        <authorList>
            <consortium name="CYATHOMIX"/>
        </authorList>
    </citation>
    <scope>NUCLEOTIDE SEQUENCE</scope>
    <source>
        <strain evidence="2">N/A</strain>
    </source>
</reference>
<name>A0AA36H841_CYLNA</name>
<feature type="region of interest" description="Disordered" evidence="1">
    <location>
        <begin position="174"/>
        <end position="256"/>
    </location>
</feature>
<dbReference type="Proteomes" id="UP001176961">
    <property type="component" value="Unassembled WGS sequence"/>
</dbReference>
<proteinExistence type="predicted"/>
<accession>A0AA36H841</accession>
<feature type="compositionally biased region" description="Basic and acidic residues" evidence="1">
    <location>
        <begin position="219"/>
        <end position="256"/>
    </location>
</feature>
<evidence type="ECO:0000313" key="2">
    <source>
        <dbReference type="EMBL" id="CAJ0605531.1"/>
    </source>
</evidence>
<dbReference type="EMBL" id="CATQJL010000316">
    <property type="protein sequence ID" value="CAJ0605531.1"/>
    <property type="molecule type" value="Genomic_DNA"/>
</dbReference>
<feature type="compositionally biased region" description="Basic and acidic residues" evidence="1">
    <location>
        <begin position="178"/>
        <end position="202"/>
    </location>
</feature>
<gene>
    <name evidence="2" type="ORF">CYNAS_LOCUS17514</name>
</gene>
<evidence type="ECO:0000256" key="1">
    <source>
        <dbReference type="SAM" id="MobiDB-lite"/>
    </source>
</evidence>
<evidence type="ECO:0000313" key="3">
    <source>
        <dbReference type="Proteomes" id="UP001176961"/>
    </source>
</evidence>
<comment type="caution">
    <text evidence="2">The sequence shown here is derived from an EMBL/GenBank/DDBJ whole genome shotgun (WGS) entry which is preliminary data.</text>
</comment>
<dbReference type="AlphaFoldDB" id="A0AA36H841"/>
<protein>
    <submittedName>
        <fullName evidence="2">Uncharacterized protein</fullName>
    </submittedName>
</protein>